<reference evidence="2 3" key="1">
    <citation type="submission" date="2023-02" db="EMBL/GenBank/DDBJ databases">
        <title>Genome sequencing required for Actinomycetospora new species description.</title>
        <authorList>
            <person name="Saimee Y."/>
            <person name="Duangmal K."/>
        </authorList>
    </citation>
    <scope>NUCLEOTIDE SEQUENCE [LARGE SCALE GENOMIC DNA]</scope>
    <source>
        <strain evidence="2 3">DW7H6</strain>
    </source>
</reference>
<evidence type="ECO:0000256" key="1">
    <source>
        <dbReference type="SAM" id="MobiDB-lite"/>
    </source>
</evidence>
<gene>
    <name evidence="2" type="ORF">PGB27_19305</name>
</gene>
<dbReference type="PANTHER" id="PTHR37507:SF2">
    <property type="entry name" value="SPORULATION PROTEIN YDCC"/>
    <property type="match status" value="1"/>
</dbReference>
<feature type="compositionally biased region" description="Basic and acidic residues" evidence="1">
    <location>
        <begin position="248"/>
        <end position="261"/>
    </location>
</feature>
<name>A0ABT5SXB8_9PSEU</name>
<keyword evidence="2" id="KW-0449">Lipoprotein</keyword>
<dbReference type="SUPFAM" id="SSF89392">
    <property type="entry name" value="Prokaryotic lipoproteins and lipoprotein localization factors"/>
    <property type="match status" value="1"/>
</dbReference>
<organism evidence="2 3">
    <name type="scientific">Actinomycetospora lemnae</name>
    <dbReference type="NCBI Taxonomy" id="3019891"/>
    <lineage>
        <taxon>Bacteria</taxon>
        <taxon>Bacillati</taxon>
        <taxon>Actinomycetota</taxon>
        <taxon>Actinomycetes</taxon>
        <taxon>Pseudonocardiales</taxon>
        <taxon>Pseudonocardiaceae</taxon>
        <taxon>Actinomycetospora</taxon>
    </lineage>
</organism>
<sequence>MGRRSWVGAGLGAALVGAVGVGLVVAPAGASAAPPLPPVSPEDLVSSVIRAEPGAFAGEVEVDNALGLPAVPGVPQLANGTSTVRVWSGGEGRGRVALPSPDGERTLVSDGTTRWSYDSRDRTATRAPAGEGRDGPPGEVAQDPTAAATQAVATLRQTSTVAVDGTAEVAGRPVYQLVLTPQPTERTLLREVRVAVDAETRQPLQLTVLAQGSGEPALRVGFSEITYGPQDPSLFTFTPPPGTTVRDAPARDGEQRPDGDRQGTTVGDGWDTVVIGQAPRPGEGGPQDGQDGQEGQDDPQRPEGAPDLSALGTPVSGPWGSGRVITTAVATVIVTDDGRIAAGAVPQQVLTEALAR</sequence>
<proteinExistence type="predicted"/>
<feature type="region of interest" description="Disordered" evidence="1">
    <location>
        <begin position="230"/>
        <end position="322"/>
    </location>
</feature>
<protein>
    <submittedName>
        <fullName evidence="2">Outer membrane lipoprotein carrier protein LolA</fullName>
    </submittedName>
</protein>
<keyword evidence="3" id="KW-1185">Reference proteome</keyword>
<dbReference type="EMBL" id="JAQZAO010000008">
    <property type="protein sequence ID" value="MDD7967492.1"/>
    <property type="molecule type" value="Genomic_DNA"/>
</dbReference>
<dbReference type="Proteomes" id="UP001300763">
    <property type="component" value="Unassembled WGS sequence"/>
</dbReference>
<dbReference type="InterPro" id="IPR052944">
    <property type="entry name" value="Sporulation_related"/>
</dbReference>
<comment type="caution">
    <text evidence="2">The sequence shown here is derived from an EMBL/GenBank/DDBJ whole genome shotgun (WGS) entry which is preliminary data.</text>
</comment>
<evidence type="ECO:0000313" key="3">
    <source>
        <dbReference type="Proteomes" id="UP001300763"/>
    </source>
</evidence>
<dbReference type="Gene3D" id="2.50.20.10">
    <property type="entry name" value="Lipoprotein localisation LolA/LolB/LppX"/>
    <property type="match status" value="1"/>
</dbReference>
<feature type="region of interest" description="Disordered" evidence="1">
    <location>
        <begin position="88"/>
        <end position="146"/>
    </location>
</feature>
<dbReference type="InterPro" id="IPR029046">
    <property type="entry name" value="LolA/LolB/LppX"/>
</dbReference>
<dbReference type="PANTHER" id="PTHR37507">
    <property type="entry name" value="SPORULATION PROTEIN YDCC"/>
    <property type="match status" value="1"/>
</dbReference>
<evidence type="ECO:0000313" key="2">
    <source>
        <dbReference type="EMBL" id="MDD7967492.1"/>
    </source>
</evidence>
<dbReference type="RefSeq" id="WP_274202013.1">
    <property type="nucleotide sequence ID" value="NZ_JAQZAO010000008.1"/>
</dbReference>
<accession>A0ABT5SXB8</accession>